<dbReference type="InterPro" id="IPR004358">
    <property type="entry name" value="Sig_transdc_His_kin-like_C"/>
</dbReference>
<keyword evidence="8" id="KW-0472">Membrane</keyword>
<evidence type="ECO:0000256" key="1">
    <source>
        <dbReference type="ARBA" id="ARBA00000085"/>
    </source>
</evidence>
<keyword evidence="4" id="KW-0547">Nucleotide-binding</keyword>
<dbReference type="CDD" id="cd00075">
    <property type="entry name" value="HATPase"/>
    <property type="match status" value="1"/>
</dbReference>
<dbReference type="Pfam" id="PF02518">
    <property type="entry name" value="HATPase_c"/>
    <property type="match status" value="1"/>
</dbReference>
<evidence type="ECO:0000256" key="7">
    <source>
        <dbReference type="ARBA" id="ARBA00023012"/>
    </source>
</evidence>
<evidence type="ECO:0000256" key="8">
    <source>
        <dbReference type="SAM" id="Phobius"/>
    </source>
</evidence>
<sequence>MNFTRTIPLKTSLVFIIMIIALNTSYYLHYKTLLEDNQKEKMAILYSSIKTNMEQTAAGEKFVEDLIGENLRTAAIAAKIALDPDIHNIENQDLVELKKLIGVDEITLFARAGDDIVGQKSSDPKDLNVSSKGWDHYFSAFQQLFAREPVNVGIGQALDNYWSGPRDTATTSQSEINKWGYYYDGTTNYIINPFVHDTNFRKYQQITGVEDTIQRVMNDNPHIALEVAILNADKFMDHTLPESIPTPSNWFSAREVYFGSYDYRDPEEKQYAQLALTKDTTVFYVTESKGKSVMKSFTPIHNSYLKYNAMSSPPLIAITSDYSEVNNILHKHLIQIIWFMSVCTLLAVVIVFAIFWIFKRTKDRDLQDVQEAYVGNIETLFQSVREQRHDFINHIQTIHGFLALQNYDELRKYTNTLVGEIRVVNELVNLKDPALIALIQAKYAQAESLNIQFEYDFQHMELLKKSPIKATDVVKMLSNLIDNAFDATSALEPCERNVTVKGSIVNNRLEFIVRNTGPMIPLEARGQLFESGYSSKPSGKNSGLGLHIVKQLVSMYKGSVRYHSDSSGTEFVIAIPITPSL</sequence>
<evidence type="ECO:0000313" key="10">
    <source>
        <dbReference type="EMBL" id="MFD1222493.1"/>
    </source>
</evidence>
<dbReference type="InterPro" id="IPR039506">
    <property type="entry name" value="SPOB_a"/>
</dbReference>
<dbReference type="InterPro" id="IPR003594">
    <property type="entry name" value="HATPase_dom"/>
</dbReference>
<dbReference type="Gene3D" id="3.30.565.10">
    <property type="entry name" value="Histidine kinase-like ATPase, C-terminal domain"/>
    <property type="match status" value="1"/>
</dbReference>
<evidence type="ECO:0000256" key="6">
    <source>
        <dbReference type="ARBA" id="ARBA00022840"/>
    </source>
</evidence>
<evidence type="ECO:0000313" key="11">
    <source>
        <dbReference type="Proteomes" id="UP001597180"/>
    </source>
</evidence>
<evidence type="ECO:0000256" key="3">
    <source>
        <dbReference type="ARBA" id="ARBA00022679"/>
    </source>
</evidence>
<organism evidence="10 11">
    <name type="scientific">Paenibacillus vulneris</name>
    <dbReference type="NCBI Taxonomy" id="1133364"/>
    <lineage>
        <taxon>Bacteria</taxon>
        <taxon>Bacillati</taxon>
        <taxon>Bacillota</taxon>
        <taxon>Bacilli</taxon>
        <taxon>Bacillales</taxon>
        <taxon>Paenibacillaceae</taxon>
        <taxon>Paenibacillus</taxon>
    </lineage>
</organism>
<accession>A0ABW3UP33</accession>
<evidence type="ECO:0000256" key="5">
    <source>
        <dbReference type="ARBA" id="ARBA00022777"/>
    </source>
</evidence>
<dbReference type="EC" id="2.7.13.3" evidence="2"/>
<dbReference type="InterPro" id="IPR005467">
    <property type="entry name" value="His_kinase_dom"/>
</dbReference>
<dbReference type="Gene3D" id="1.10.287.130">
    <property type="match status" value="1"/>
</dbReference>
<proteinExistence type="predicted"/>
<keyword evidence="7" id="KW-0902">Two-component regulatory system</keyword>
<dbReference type="PRINTS" id="PR00344">
    <property type="entry name" value="BCTRLSENSOR"/>
</dbReference>
<feature type="domain" description="Histidine kinase" evidence="9">
    <location>
        <begin position="473"/>
        <end position="579"/>
    </location>
</feature>
<dbReference type="InterPro" id="IPR036890">
    <property type="entry name" value="HATPase_C_sf"/>
</dbReference>
<keyword evidence="8" id="KW-1133">Transmembrane helix</keyword>
<comment type="caution">
    <text evidence="10">The sequence shown here is derived from an EMBL/GenBank/DDBJ whole genome shotgun (WGS) entry which is preliminary data.</text>
</comment>
<dbReference type="EMBL" id="JBHTLU010000031">
    <property type="protein sequence ID" value="MFD1222493.1"/>
    <property type="molecule type" value="Genomic_DNA"/>
</dbReference>
<dbReference type="Pfam" id="PF14689">
    <property type="entry name" value="SPOB_a"/>
    <property type="match status" value="1"/>
</dbReference>
<comment type="catalytic activity">
    <reaction evidence="1">
        <text>ATP + protein L-histidine = ADP + protein N-phospho-L-histidine.</text>
        <dbReference type="EC" id="2.7.13.3"/>
    </reaction>
</comment>
<dbReference type="PANTHER" id="PTHR40448:SF1">
    <property type="entry name" value="TWO-COMPONENT SENSOR HISTIDINE KINASE"/>
    <property type="match status" value="1"/>
</dbReference>
<keyword evidence="6" id="KW-0067">ATP-binding</keyword>
<keyword evidence="3 10" id="KW-0808">Transferase</keyword>
<keyword evidence="8" id="KW-0812">Transmembrane</keyword>
<gene>
    <name evidence="10" type="ORF">ACFQ4B_20455</name>
</gene>
<feature type="transmembrane region" description="Helical" evidence="8">
    <location>
        <begin position="336"/>
        <end position="358"/>
    </location>
</feature>
<reference evidence="11" key="1">
    <citation type="journal article" date="2019" name="Int. J. Syst. Evol. Microbiol.">
        <title>The Global Catalogue of Microorganisms (GCM) 10K type strain sequencing project: providing services to taxonomists for standard genome sequencing and annotation.</title>
        <authorList>
            <consortium name="The Broad Institute Genomics Platform"/>
            <consortium name="The Broad Institute Genome Sequencing Center for Infectious Disease"/>
            <person name="Wu L."/>
            <person name="Ma J."/>
        </authorList>
    </citation>
    <scope>NUCLEOTIDE SEQUENCE [LARGE SCALE GENOMIC DNA]</scope>
    <source>
        <strain evidence="11">CCUG 53270</strain>
    </source>
</reference>
<evidence type="ECO:0000256" key="4">
    <source>
        <dbReference type="ARBA" id="ARBA00022741"/>
    </source>
</evidence>
<dbReference type="SMART" id="SM00387">
    <property type="entry name" value="HATPase_c"/>
    <property type="match status" value="1"/>
</dbReference>
<dbReference type="PANTHER" id="PTHR40448">
    <property type="entry name" value="TWO-COMPONENT SENSOR HISTIDINE KINASE"/>
    <property type="match status" value="1"/>
</dbReference>
<dbReference type="Proteomes" id="UP001597180">
    <property type="component" value="Unassembled WGS sequence"/>
</dbReference>
<evidence type="ECO:0000259" key="9">
    <source>
        <dbReference type="PROSITE" id="PS50109"/>
    </source>
</evidence>
<keyword evidence="5 10" id="KW-0418">Kinase</keyword>
<dbReference type="PROSITE" id="PS50109">
    <property type="entry name" value="HIS_KIN"/>
    <property type="match status" value="1"/>
</dbReference>
<feature type="transmembrane region" description="Helical" evidence="8">
    <location>
        <begin position="12"/>
        <end position="30"/>
    </location>
</feature>
<protein>
    <recommendedName>
        <fullName evidence="2">histidine kinase</fullName>
        <ecNumber evidence="2">2.7.13.3</ecNumber>
    </recommendedName>
</protein>
<keyword evidence="11" id="KW-1185">Reference proteome</keyword>
<evidence type="ECO:0000256" key="2">
    <source>
        <dbReference type="ARBA" id="ARBA00012438"/>
    </source>
</evidence>
<dbReference type="GO" id="GO:0004673">
    <property type="term" value="F:protein histidine kinase activity"/>
    <property type="evidence" value="ECO:0007669"/>
    <property type="project" value="UniProtKB-EC"/>
</dbReference>
<dbReference type="RefSeq" id="WP_345588069.1">
    <property type="nucleotide sequence ID" value="NZ_BAABJG010000015.1"/>
</dbReference>
<dbReference type="SUPFAM" id="SSF55874">
    <property type="entry name" value="ATPase domain of HSP90 chaperone/DNA topoisomerase II/histidine kinase"/>
    <property type="match status" value="1"/>
</dbReference>
<name>A0ABW3UP33_9BACL</name>